<evidence type="ECO:0000256" key="1">
    <source>
        <dbReference type="ARBA" id="ARBA00004651"/>
    </source>
</evidence>
<feature type="non-terminal residue" evidence="9">
    <location>
        <position position="1"/>
    </location>
</feature>
<dbReference type="EMBL" id="JBHMQU010000122">
    <property type="protein sequence ID" value="MFC0813618.1"/>
    <property type="molecule type" value="Genomic_DNA"/>
</dbReference>
<evidence type="ECO:0000256" key="7">
    <source>
        <dbReference type="ARBA" id="ARBA00023136"/>
    </source>
</evidence>
<feature type="transmembrane region" description="Helical" evidence="8">
    <location>
        <begin position="152"/>
        <end position="173"/>
    </location>
</feature>
<organism evidence="9 10">
    <name type="scientific">Paracoccus panacisoli</name>
    <dbReference type="NCBI Taxonomy" id="1510163"/>
    <lineage>
        <taxon>Bacteria</taxon>
        <taxon>Pseudomonadati</taxon>
        <taxon>Pseudomonadota</taxon>
        <taxon>Alphaproteobacteria</taxon>
        <taxon>Rhodobacterales</taxon>
        <taxon>Paracoccaceae</taxon>
        <taxon>Paracoccus</taxon>
    </lineage>
</organism>
<feature type="transmembrane region" description="Helical" evidence="8">
    <location>
        <begin position="115"/>
        <end position="132"/>
    </location>
</feature>
<feature type="transmembrane region" description="Helical" evidence="8">
    <location>
        <begin position="244"/>
        <end position="262"/>
    </location>
</feature>
<feature type="transmembrane region" description="Helical" evidence="8">
    <location>
        <begin position="74"/>
        <end position="95"/>
    </location>
</feature>
<comment type="subcellular location">
    <subcellularLocation>
        <location evidence="8">Cell inner membrane</location>
        <topology evidence="8">Multi-pass membrane protein</topology>
    </subcellularLocation>
    <subcellularLocation>
        <location evidence="1">Cell membrane</location>
        <topology evidence="1">Multi-pass membrane protein</topology>
    </subcellularLocation>
</comment>
<feature type="transmembrane region" description="Helical" evidence="8">
    <location>
        <begin position="268"/>
        <end position="284"/>
    </location>
</feature>
<keyword evidence="10" id="KW-1185">Reference proteome</keyword>
<gene>
    <name evidence="9" type="ORF">ACFHYO_16125</name>
</gene>
<comment type="function">
    <text evidence="8">Uptake of L-lactate across the membrane. Can also transport D-lactate and glycolate.</text>
</comment>
<evidence type="ECO:0000256" key="2">
    <source>
        <dbReference type="ARBA" id="ARBA00010100"/>
    </source>
</evidence>
<keyword evidence="3 8" id="KW-0813">Transport</keyword>
<protein>
    <recommendedName>
        <fullName evidence="8">L-lactate permease</fullName>
    </recommendedName>
</protein>
<name>A0ABV6TCA3_9RHOB</name>
<evidence type="ECO:0000313" key="9">
    <source>
        <dbReference type="EMBL" id="MFC0813618.1"/>
    </source>
</evidence>
<comment type="similarity">
    <text evidence="2 8">Belongs to the lactate permease family.</text>
</comment>
<comment type="caution">
    <text evidence="8">Lacks conserved residue(s) required for the propagation of feature annotation.</text>
</comment>
<dbReference type="Pfam" id="PF02652">
    <property type="entry name" value="Lactate_perm"/>
    <property type="match status" value="1"/>
</dbReference>
<proteinExistence type="inferred from homology"/>
<dbReference type="RefSeq" id="WP_394321762.1">
    <property type="nucleotide sequence ID" value="NZ_JBHMQU010000122.1"/>
</dbReference>
<dbReference type="Proteomes" id="UP001589920">
    <property type="component" value="Unassembled WGS sequence"/>
</dbReference>
<dbReference type="PANTHER" id="PTHR30003:SF0">
    <property type="entry name" value="GLYCOLATE PERMEASE GLCA-RELATED"/>
    <property type="match status" value="1"/>
</dbReference>
<evidence type="ECO:0000256" key="3">
    <source>
        <dbReference type="ARBA" id="ARBA00022448"/>
    </source>
</evidence>
<evidence type="ECO:0000256" key="4">
    <source>
        <dbReference type="ARBA" id="ARBA00022475"/>
    </source>
</evidence>
<reference evidence="9 10" key="1">
    <citation type="submission" date="2024-09" db="EMBL/GenBank/DDBJ databases">
        <authorList>
            <person name="Sun Q."/>
            <person name="Mori K."/>
        </authorList>
    </citation>
    <scope>NUCLEOTIDE SEQUENCE [LARGE SCALE GENOMIC DNA]</scope>
    <source>
        <strain evidence="9 10">KCTC 42086</strain>
    </source>
</reference>
<accession>A0ABV6TCA3</accession>
<evidence type="ECO:0000256" key="6">
    <source>
        <dbReference type="ARBA" id="ARBA00022989"/>
    </source>
</evidence>
<dbReference type="InterPro" id="IPR003804">
    <property type="entry name" value="Lactate_perm"/>
</dbReference>
<sequence>RTQWDDAWVGKLDDLEDHHASRPVMPLLKAWAPYLLVVALLVLTRAVGPVKAWLTSPEVTLALDNLFSSGINARVQVLYLPGTVLILASIFAFFLHGMSGRDYGRALRSSGSTMIAAAPALLLAVPMVQVFINSASDSLASMPIVLAEGVSAAVGQAWPMFAPLIGAMGAFVAGSNTISNMMFSLFQFSTAEQIGLGAAGAGTVVALQAIGGAAGNMICVHNVVAASATVGLVNREGEIIRMTLIPMTYYIVQGGFIGLALLAGGFNMWWIAAVIWGSAVLLFMSRNRGRASNPVAVRS</sequence>
<keyword evidence="6 8" id="KW-1133">Transmembrane helix</keyword>
<dbReference type="PANTHER" id="PTHR30003">
    <property type="entry name" value="L-LACTATE PERMEASE"/>
    <property type="match status" value="1"/>
</dbReference>
<keyword evidence="7 8" id="KW-0472">Membrane</keyword>
<feature type="transmembrane region" description="Helical" evidence="8">
    <location>
        <begin position="31"/>
        <end position="54"/>
    </location>
</feature>
<evidence type="ECO:0000313" key="10">
    <source>
        <dbReference type="Proteomes" id="UP001589920"/>
    </source>
</evidence>
<keyword evidence="5 8" id="KW-0812">Transmembrane</keyword>
<evidence type="ECO:0000256" key="5">
    <source>
        <dbReference type="ARBA" id="ARBA00022692"/>
    </source>
</evidence>
<keyword evidence="4" id="KW-1003">Cell membrane</keyword>
<evidence type="ECO:0000256" key="8">
    <source>
        <dbReference type="RuleBase" id="RU365092"/>
    </source>
</evidence>
<keyword evidence="8" id="KW-0997">Cell inner membrane</keyword>
<comment type="caution">
    <text evidence="9">The sequence shown here is derived from an EMBL/GenBank/DDBJ whole genome shotgun (WGS) entry which is preliminary data.</text>
</comment>